<keyword evidence="2" id="KW-0732">Signal</keyword>
<evidence type="ECO:0000313" key="4">
    <source>
        <dbReference type="Proteomes" id="UP000789390"/>
    </source>
</evidence>
<reference evidence="3" key="1">
    <citation type="submission" date="2021-11" db="EMBL/GenBank/DDBJ databases">
        <authorList>
            <person name="Schell T."/>
        </authorList>
    </citation>
    <scope>NUCLEOTIDE SEQUENCE</scope>
    <source>
        <strain evidence="3">M5</strain>
    </source>
</reference>
<keyword evidence="4" id="KW-1185">Reference proteome</keyword>
<organism evidence="3 4">
    <name type="scientific">Daphnia galeata</name>
    <dbReference type="NCBI Taxonomy" id="27404"/>
    <lineage>
        <taxon>Eukaryota</taxon>
        <taxon>Metazoa</taxon>
        <taxon>Ecdysozoa</taxon>
        <taxon>Arthropoda</taxon>
        <taxon>Crustacea</taxon>
        <taxon>Branchiopoda</taxon>
        <taxon>Diplostraca</taxon>
        <taxon>Cladocera</taxon>
        <taxon>Anomopoda</taxon>
        <taxon>Daphniidae</taxon>
        <taxon>Daphnia</taxon>
    </lineage>
</organism>
<protein>
    <submittedName>
        <fullName evidence="3">Uncharacterized protein</fullName>
    </submittedName>
</protein>
<dbReference type="AlphaFoldDB" id="A0A8J2WH41"/>
<dbReference type="Proteomes" id="UP000789390">
    <property type="component" value="Unassembled WGS sequence"/>
</dbReference>
<evidence type="ECO:0000256" key="2">
    <source>
        <dbReference type="SAM" id="SignalP"/>
    </source>
</evidence>
<name>A0A8J2WH41_9CRUS</name>
<evidence type="ECO:0000313" key="3">
    <source>
        <dbReference type="EMBL" id="CAH0099223.1"/>
    </source>
</evidence>
<comment type="caution">
    <text evidence="3">The sequence shown here is derived from an EMBL/GenBank/DDBJ whole genome shotgun (WGS) entry which is preliminary data.</text>
</comment>
<accession>A0A8J2WH41</accession>
<sequence>MRSFVGFLLLCLCTSAISGNSSSALNVAGSNVSTISTSHQLPFGIDFSKSIRNKSNHTIHTSLAMHPKVKVTGVGAKQNKAVIAANTTDHANQSGDDVTPSTTLRNLTQHMKNGGHRSSSSRFLDRLASKVSLVSLTSTKVSNAPNKTSSLRKERASLNATLIELKNATDRLNKTVEKRSVNNSTITDRASSFFQTLPALLVNTTSNVTSWAKRLFGTDKDSSARVATKKVVRDTATAELKSSVNTTESKTSALNSTGTGQSTLAITSDKGKKKSDLNISSSSLLNLTATSILKRDIGNLTADMPTMKGSNSSIINSTKAGIKRDSKIVQVPLKKLNNSTVESQFDVANLTREILVETTNSSSLISESSATLSNRTRRHSNGMRQGYRVPSRPSYLMPLRTTPNSIPVYPVTPAYGMPAAAPSQNYGMVPAPAASTSSNGMPPALSAPAAASVYSIPAPYAPPAAPPAPATNYGMTSAPPVPAAPVYGYTTPAPYAPPAVSAPVYEMAPVAPVYSTPAPYAPYVPAAPYGMAPPAPAYGMAPAAPAPTYTTPAPYVLAYEQSTESYYTAPLPSYTTTSAPYNLQPNVSPYGVSSPPVVSYPAQPYGSGPSRPSPTGSPWF</sequence>
<proteinExistence type="predicted"/>
<feature type="signal peptide" evidence="2">
    <location>
        <begin position="1"/>
        <end position="19"/>
    </location>
</feature>
<evidence type="ECO:0000256" key="1">
    <source>
        <dbReference type="SAM" id="MobiDB-lite"/>
    </source>
</evidence>
<feature type="region of interest" description="Disordered" evidence="1">
    <location>
        <begin position="601"/>
        <end position="620"/>
    </location>
</feature>
<feature type="compositionally biased region" description="Polar residues" evidence="1">
    <location>
        <begin position="240"/>
        <end position="266"/>
    </location>
</feature>
<feature type="region of interest" description="Disordered" evidence="1">
    <location>
        <begin position="240"/>
        <end position="267"/>
    </location>
</feature>
<dbReference type="EMBL" id="CAKKLH010000015">
    <property type="protein sequence ID" value="CAH0099223.1"/>
    <property type="molecule type" value="Genomic_DNA"/>
</dbReference>
<feature type="chain" id="PRO_5035254862" evidence="2">
    <location>
        <begin position="20"/>
        <end position="620"/>
    </location>
</feature>
<feature type="region of interest" description="Disordered" evidence="1">
    <location>
        <begin position="367"/>
        <end position="395"/>
    </location>
</feature>
<gene>
    <name evidence="3" type="ORF">DGAL_LOCUS1337</name>
</gene>
<dbReference type="OrthoDB" id="6378541at2759"/>